<reference evidence="6" key="2">
    <citation type="submission" date="2021-04" db="EMBL/GenBank/DDBJ databases">
        <authorList>
            <person name="Gilroy R."/>
        </authorList>
    </citation>
    <scope>NUCLEOTIDE SEQUENCE</scope>
    <source>
        <strain evidence="6">ChiHjej12B11-16260</strain>
    </source>
</reference>
<name>A0A9D1VQN2_9BACT</name>
<dbReference type="PANTHER" id="PTHR43133">
    <property type="entry name" value="RNA POLYMERASE ECF-TYPE SIGMA FACTO"/>
    <property type="match status" value="1"/>
</dbReference>
<organism evidence="6 7">
    <name type="scientific">Candidatus Barnesiella excrementipullorum</name>
    <dbReference type="NCBI Taxonomy" id="2838479"/>
    <lineage>
        <taxon>Bacteria</taxon>
        <taxon>Pseudomonadati</taxon>
        <taxon>Bacteroidota</taxon>
        <taxon>Bacteroidia</taxon>
        <taxon>Bacteroidales</taxon>
        <taxon>Barnesiellaceae</taxon>
        <taxon>Barnesiella</taxon>
    </lineage>
</organism>
<reference evidence="6" key="1">
    <citation type="journal article" date="2021" name="PeerJ">
        <title>Extensive microbial diversity within the chicken gut microbiome revealed by metagenomics and culture.</title>
        <authorList>
            <person name="Gilroy R."/>
            <person name="Ravi A."/>
            <person name="Getino M."/>
            <person name="Pursley I."/>
            <person name="Horton D.L."/>
            <person name="Alikhan N.F."/>
            <person name="Baker D."/>
            <person name="Gharbi K."/>
            <person name="Hall N."/>
            <person name="Watson M."/>
            <person name="Adriaenssens E.M."/>
            <person name="Foster-Nyarko E."/>
            <person name="Jarju S."/>
            <person name="Secka A."/>
            <person name="Antonio M."/>
            <person name="Oren A."/>
            <person name="Chaudhuri R.R."/>
            <person name="La Ragione R."/>
            <person name="Hildebrand F."/>
            <person name="Pallen M.J."/>
        </authorList>
    </citation>
    <scope>NUCLEOTIDE SEQUENCE</scope>
    <source>
        <strain evidence="6">ChiHjej12B11-16260</strain>
    </source>
</reference>
<dbReference type="InterPro" id="IPR036388">
    <property type="entry name" value="WH-like_DNA-bd_sf"/>
</dbReference>
<evidence type="ECO:0000256" key="4">
    <source>
        <dbReference type="ARBA" id="ARBA00023163"/>
    </source>
</evidence>
<evidence type="ECO:0000313" key="7">
    <source>
        <dbReference type="Proteomes" id="UP000824246"/>
    </source>
</evidence>
<dbReference type="InterPro" id="IPR013249">
    <property type="entry name" value="RNA_pol_sigma70_r4_t2"/>
</dbReference>
<evidence type="ECO:0000313" key="6">
    <source>
        <dbReference type="EMBL" id="HIX45124.1"/>
    </source>
</evidence>
<dbReference type="Gene3D" id="1.10.1740.10">
    <property type="match status" value="1"/>
</dbReference>
<dbReference type="GO" id="GO:0003677">
    <property type="term" value="F:DNA binding"/>
    <property type="evidence" value="ECO:0007669"/>
    <property type="project" value="InterPro"/>
</dbReference>
<evidence type="ECO:0000256" key="1">
    <source>
        <dbReference type="ARBA" id="ARBA00010641"/>
    </source>
</evidence>
<dbReference type="Pfam" id="PF04542">
    <property type="entry name" value="Sigma70_r2"/>
    <property type="match status" value="1"/>
</dbReference>
<dbReference type="PANTHER" id="PTHR43133:SF25">
    <property type="entry name" value="RNA POLYMERASE SIGMA FACTOR RFAY-RELATED"/>
    <property type="match status" value="1"/>
</dbReference>
<accession>A0A9D1VQN2</accession>
<evidence type="ECO:0000256" key="2">
    <source>
        <dbReference type="ARBA" id="ARBA00023015"/>
    </source>
</evidence>
<dbReference type="InterPro" id="IPR013324">
    <property type="entry name" value="RNA_pol_sigma_r3/r4-like"/>
</dbReference>
<evidence type="ECO:0000259" key="5">
    <source>
        <dbReference type="SMART" id="SM00421"/>
    </source>
</evidence>
<comment type="similarity">
    <text evidence="1">Belongs to the sigma-70 factor family. ECF subfamily.</text>
</comment>
<comment type="caution">
    <text evidence="6">The sequence shown here is derived from an EMBL/GenBank/DDBJ whole genome shotgun (WGS) entry which is preliminary data.</text>
</comment>
<keyword evidence="2" id="KW-0805">Transcription regulation</keyword>
<dbReference type="InterPro" id="IPR000792">
    <property type="entry name" value="Tscrpt_reg_LuxR_C"/>
</dbReference>
<dbReference type="Pfam" id="PF08281">
    <property type="entry name" value="Sigma70_r4_2"/>
    <property type="match status" value="1"/>
</dbReference>
<evidence type="ECO:0000256" key="3">
    <source>
        <dbReference type="ARBA" id="ARBA00023082"/>
    </source>
</evidence>
<dbReference type="AlphaFoldDB" id="A0A9D1VQN2"/>
<dbReference type="GO" id="GO:0016987">
    <property type="term" value="F:sigma factor activity"/>
    <property type="evidence" value="ECO:0007669"/>
    <property type="project" value="UniProtKB-KW"/>
</dbReference>
<dbReference type="InterPro" id="IPR007627">
    <property type="entry name" value="RNA_pol_sigma70_r2"/>
</dbReference>
<keyword evidence="4" id="KW-0804">Transcription</keyword>
<feature type="domain" description="HTH luxR-type" evidence="5">
    <location>
        <begin position="103"/>
        <end position="162"/>
    </location>
</feature>
<dbReference type="EMBL" id="DXFB01000073">
    <property type="protein sequence ID" value="HIX45124.1"/>
    <property type="molecule type" value="Genomic_DNA"/>
</dbReference>
<dbReference type="CDD" id="cd06171">
    <property type="entry name" value="Sigma70_r4"/>
    <property type="match status" value="1"/>
</dbReference>
<gene>
    <name evidence="6" type="ORF">H9982_02775</name>
</gene>
<dbReference type="InterPro" id="IPR039425">
    <property type="entry name" value="RNA_pol_sigma-70-like"/>
</dbReference>
<proteinExistence type="inferred from homology"/>
<dbReference type="SMART" id="SM00421">
    <property type="entry name" value="HTH_LUXR"/>
    <property type="match status" value="1"/>
</dbReference>
<dbReference type="SUPFAM" id="SSF88946">
    <property type="entry name" value="Sigma2 domain of RNA polymerase sigma factors"/>
    <property type="match status" value="1"/>
</dbReference>
<dbReference type="Proteomes" id="UP000824246">
    <property type="component" value="Unassembled WGS sequence"/>
</dbReference>
<dbReference type="GO" id="GO:0006352">
    <property type="term" value="P:DNA-templated transcription initiation"/>
    <property type="evidence" value="ECO:0007669"/>
    <property type="project" value="InterPro"/>
</dbReference>
<dbReference type="SUPFAM" id="SSF88659">
    <property type="entry name" value="Sigma3 and sigma4 domains of RNA polymerase sigma factors"/>
    <property type="match status" value="1"/>
</dbReference>
<keyword evidence="3" id="KW-0731">Sigma factor</keyword>
<sequence>MTDDHFCSLLVASLPILRRHALHFAATSDEADDLLQDTILRLLEKRNLYQDRNFIGWGYKHLLHLYLNSVRDYKYRPRPGISTLPEGGYEPHIGTAFDIETAIGKLPERQRDTIRLLAQGYGYEEIAERQSIALGTVKSRIARARQTLATLLDTHSAQPKRAAARR</sequence>
<dbReference type="Gene3D" id="1.10.10.10">
    <property type="entry name" value="Winged helix-like DNA-binding domain superfamily/Winged helix DNA-binding domain"/>
    <property type="match status" value="1"/>
</dbReference>
<dbReference type="InterPro" id="IPR013325">
    <property type="entry name" value="RNA_pol_sigma_r2"/>
</dbReference>
<protein>
    <submittedName>
        <fullName evidence="6">RNA polymerase sigma factor</fullName>
    </submittedName>
</protein>